<protein>
    <submittedName>
        <fullName evidence="1">Uncharacterized protein</fullName>
    </submittedName>
</protein>
<dbReference type="EMBL" id="LHPG02000008">
    <property type="protein sequence ID" value="PRW56394.1"/>
    <property type="molecule type" value="Genomic_DNA"/>
</dbReference>
<dbReference type="AlphaFoldDB" id="A0A2P6TQQ7"/>
<reference evidence="1 2" key="1">
    <citation type="journal article" date="2018" name="Plant J.">
        <title>Genome sequences of Chlorella sorokiniana UTEX 1602 and Micractinium conductrix SAG 241.80: implications to maltose excretion by a green alga.</title>
        <authorList>
            <person name="Arriola M.B."/>
            <person name="Velmurugan N."/>
            <person name="Zhang Y."/>
            <person name="Plunkett M.H."/>
            <person name="Hondzo H."/>
            <person name="Barney B.M."/>
        </authorList>
    </citation>
    <scope>NUCLEOTIDE SEQUENCE [LARGE SCALE GENOMIC DNA]</scope>
    <source>
        <strain evidence="2">UTEX 1602</strain>
    </source>
</reference>
<keyword evidence="2" id="KW-1185">Reference proteome</keyword>
<organism evidence="1 2">
    <name type="scientific">Chlorella sorokiniana</name>
    <name type="common">Freshwater green alga</name>
    <dbReference type="NCBI Taxonomy" id="3076"/>
    <lineage>
        <taxon>Eukaryota</taxon>
        <taxon>Viridiplantae</taxon>
        <taxon>Chlorophyta</taxon>
        <taxon>core chlorophytes</taxon>
        <taxon>Trebouxiophyceae</taxon>
        <taxon>Chlorellales</taxon>
        <taxon>Chlorellaceae</taxon>
        <taxon>Chlorella clade</taxon>
        <taxon>Chlorella</taxon>
    </lineage>
</organism>
<sequence>MADSAASAPAAGGAPPSAAVAAVAADVPPAESSEAGKQRRNRVKKLKAQYVGILELEQRSAAGQPLDAGQSEKLSRKAAVAAELEAMGVELPEAPPPPPPPLTGTFTHSEVLQSMEKEVSQEEVAGALEKLLISRGGGQRQRPEGPISRALAGQYQLLEANPGFSYFITLPAPLPDIAVHLEDTMGAVFFETMRPRAEAGQPRAVKVMYEQLLPTAQHAGIPAMQLRLQLLTEYGIDPVTEQVVPGSDEERAAWLRSVVPPAEQRAAQRQLQDVQRFRPGRAGRVVCGTREQGRKR</sequence>
<accession>A0A2P6TQQ7</accession>
<proteinExistence type="predicted"/>
<comment type="caution">
    <text evidence="1">The sequence shown here is derived from an EMBL/GenBank/DDBJ whole genome shotgun (WGS) entry which is preliminary data.</text>
</comment>
<evidence type="ECO:0000313" key="1">
    <source>
        <dbReference type="EMBL" id="PRW56394.1"/>
    </source>
</evidence>
<dbReference type="OrthoDB" id="3149405at2759"/>
<evidence type="ECO:0000313" key="2">
    <source>
        <dbReference type="Proteomes" id="UP000239899"/>
    </source>
</evidence>
<gene>
    <name evidence="1" type="ORF">C2E21_4443</name>
</gene>
<dbReference type="Proteomes" id="UP000239899">
    <property type="component" value="Unassembled WGS sequence"/>
</dbReference>
<name>A0A2P6TQQ7_CHLSO</name>